<dbReference type="OrthoDB" id="5967843at2759"/>
<organism evidence="4 5">
    <name type="scientific">Crepidotus variabilis</name>
    <dbReference type="NCBI Taxonomy" id="179855"/>
    <lineage>
        <taxon>Eukaryota</taxon>
        <taxon>Fungi</taxon>
        <taxon>Dikarya</taxon>
        <taxon>Basidiomycota</taxon>
        <taxon>Agaricomycotina</taxon>
        <taxon>Agaricomycetes</taxon>
        <taxon>Agaricomycetidae</taxon>
        <taxon>Agaricales</taxon>
        <taxon>Agaricineae</taxon>
        <taxon>Crepidotaceae</taxon>
        <taxon>Crepidotus</taxon>
    </lineage>
</organism>
<name>A0A9P6JR55_9AGAR</name>
<evidence type="ECO:0000313" key="5">
    <source>
        <dbReference type="Proteomes" id="UP000807306"/>
    </source>
</evidence>
<sequence length="690" mass="77183">MPPKMKNMLSASIPYLDVIQEIAGAAGGPAGGAAKALVGLLKILEKAGDNVGGFEDLVADASTLVVVLNDWRNDSPGHHLYEAAQNLEDAIDAIKQTAGEKLSHSILIRLTNVKLDSDTIARLKERLTLAVQVYEVASGLKLNQGLEMLDKRSKWNHASSILAHHKKSNVTFDNNGPDNLIECQDGTRVDMLDKLIDWVTSRRRRLGWMTGPAGAGKTAISRTLCKKLRAMQIEPLSFFLFKASGRNSLAPLIPAFISQLVTLFPSIRLEIADIFDKDSDICGKSFATQFEVLFIPILQRISSTSSVDSPPILFVIDGLDEGEDTGNDVNIILQLIIHHLPNLQKQVKFLISSRQERKIQEHFDANCHMVHHVVVPSSMHDIRIILRHGLDKIHRRRQDLPPTWPTNEDFEQLVEHSSGYPIHAKVVLEYMSTGGIPPAAALRDVLLWASRGSEDPMMGGLESLFYGILSAAQAKNHLVCEVLELVVIYTECHFAWPSSIMISMVADILSSSNRYRISQLDQRQRLDLIMPALHNLRSLVSFDTLKPPSYGSLYDDDKDDQSDDGERDTTKKRFSSPNVILGDDPLTLQNLTGGSKRMTLQFYHKSLSDFLLSKGVSKELFVDIQAALKKTILRCIRLLKDPEYLTNRLVSFVHLFVQRVIDACYPAYGCPRIVHPYLEHQNETYYMHSL</sequence>
<dbReference type="Gene3D" id="3.40.50.300">
    <property type="entry name" value="P-loop containing nucleotide triphosphate hydrolases"/>
    <property type="match status" value="1"/>
</dbReference>
<accession>A0A9P6JR55</accession>
<dbReference type="Pfam" id="PF24883">
    <property type="entry name" value="NPHP3_N"/>
    <property type="match status" value="1"/>
</dbReference>
<feature type="compositionally biased region" description="Acidic residues" evidence="2">
    <location>
        <begin position="554"/>
        <end position="566"/>
    </location>
</feature>
<evidence type="ECO:0000313" key="4">
    <source>
        <dbReference type="EMBL" id="KAF9529399.1"/>
    </source>
</evidence>
<protein>
    <recommendedName>
        <fullName evidence="3">Nephrocystin 3-like N-terminal domain-containing protein</fullName>
    </recommendedName>
</protein>
<feature type="domain" description="Nephrocystin 3-like N-terminal" evidence="3">
    <location>
        <begin position="195"/>
        <end position="354"/>
    </location>
</feature>
<dbReference type="EMBL" id="MU157846">
    <property type="protein sequence ID" value="KAF9529399.1"/>
    <property type="molecule type" value="Genomic_DNA"/>
</dbReference>
<comment type="caution">
    <text evidence="4">The sequence shown here is derived from an EMBL/GenBank/DDBJ whole genome shotgun (WGS) entry which is preliminary data.</text>
</comment>
<reference evidence="4" key="1">
    <citation type="submission" date="2020-11" db="EMBL/GenBank/DDBJ databases">
        <authorList>
            <consortium name="DOE Joint Genome Institute"/>
            <person name="Ahrendt S."/>
            <person name="Riley R."/>
            <person name="Andreopoulos W."/>
            <person name="Labutti K."/>
            <person name="Pangilinan J."/>
            <person name="Ruiz-Duenas F.J."/>
            <person name="Barrasa J.M."/>
            <person name="Sanchez-Garcia M."/>
            <person name="Camarero S."/>
            <person name="Miyauchi S."/>
            <person name="Serrano A."/>
            <person name="Linde D."/>
            <person name="Babiker R."/>
            <person name="Drula E."/>
            <person name="Ayuso-Fernandez I."/>
            <person name="Pacheco R."/>
            <person name="Padilla G."/>
            <person name="Ferreira P."/>
            <person name="Barriuso J."/>
            <person name="Kellner H."/>
            <person name="Castanera R."/>
            <person name="Alfaro M."/>
            <person name="Ramirez L."/>
            <person name="Pisabarro A.G."/>
            <person name="Kuo A."/>
            <person name="Tritt A."/>
            <person name="Lipzen A."/>
            <person name="He G."/>
            <person name="Yan M."/>
            <person name="Ng V."/>
            <person name="Cullen D."/>
            <person name="Martin F."/>
            <person name="Rosso M.-N."/>
            <person name="Henrissat B."/>
            <person name="Hibbett D."/>
            <person name="Martinez A.T."/>
            <person name="Grigoriev I.V."/>
        </authorList>
    </citation>
    <scope>NUCLEOTIDE SEQUENCE</scope>
    <source>
        <strain evidence="4">CBS 506.95</strain>
    </source>
</reference>
<evidence type="ECO:0000256" key="2">
    <source>
        <dbReference type="SAM" id="MobiDB-lite"/>
    </source>
</evidence>
<feature type="region of interest" description="Disordered" evidence="2">
    <location>
        <begin position="551"/>
        <end position="574"/>
    </location>
</feature>
<dbReference type="PANTHER" id="PTHR10039:SF17">
    <property type="entry name" value="FUNGAL STAND N-TERMINAL GOODBYE DOMAIN-CONTAINING PROTEIN-RELATED"/>
    <property type="match status" value="1"/>
</dbReference>
<evidence type="ECO:0000259" key="3">
    <source>
        <dbReference type="Pfam" id="PF24883"/>
    </source>
</evidence>
<dbReference type="InterPro" id="IPR027417">
    <property type="entry name" value="P-loop_NTPase"/>
</dbReference>
<dbReference type="PANTHER" id="PTHR10039">
    <property type="entry name" value="AMELOGENIN"/>
    <property type="match status" value="1"/>
</dbReference>
<keyword evidence="1" id="KW-0677">Repeat</keyword>
<keyword evidence="5" id="KW-1185">Reference proteome</keyword>
<dbReference type="InterPro" id="IPR056884">
    <property type="entry name" value="NPHP3-like_N"/>
</dbReference>
<dbReference type="SUPFAM" id="SSF52540">
    <property type="entry name" value="P-loop containing nucleoside triphosphate hydrolases"/>
    <property type="match status" value="1"/>
</dbReference>
<proteinExistence type="predicted"/>
<evidence type="ECO:0000256" key="1">
    <source>
        <dbReference type="ARBA" id="ARBA00022737"/>
    </source>
</evidence>
<dbReference type="AlphaFoldDB" id="A0A9P6JR55"/>
<gene>
    <name evidence="4" type="ORF">CPB83DRAFT_264240</name>
</gene>
<dbReference type="Proteomes" id="UP000807306">
    <property type="component" value="Unassembled WGS sequence"/>
</dbReference>